<proteinExistence type="predicted"/>
<name>A0A330GU33_9HYPH</name>
<dbReference type="InterPro" id="IPR011111">
    <property type="entry name" value="Plasmid_RepB"/>
</dbReference>
<organism evidence="3 4">
    <name type="scientific">Mesorhizobium atlanticum</name>
    <dbReference type="NCBI Taxonomy" id="2233532"/>
    <lineage>
        <taxon>Bacteria</taxon>
        <taxon>Pseudomonadati</taxon>
        <taxon>Pseudomonadota</taxon>
        <taxon>Alphaproteobacteria</taxon>
        <taxon>Hyphomicrobiales</taxon>
        <taxon>Phyllobacteriaceae</taxon>
        <taxon>Mesorhizobium</taxon>
    </lineage>
</organism>
<dbReference type="InterPro" id="IPR038109">
    <property type="entry name" value="DNA_bind_recomb_sf"/>
</dbReference>
<dbReference type="AlphaFoldDB" id="A0A330GU33"/>
<dbReference type="PANTHER" id="PTHR30461">
    <property type="entry name" value="DNA-INVERTASE FROM LAMBDOID PROPHAGE"/>
    <property type="match status" value="1"/>
</dbReference>
<gene>
    <name evidence="3" type="ORF">DPM35_14020</name>
</gene>
<dbReference type="GO" id="GO:0003677">
    <property type="term" value="F:DNA binding"/>
    <property type="evidence" value="ECO:0007669"/>
    <property type="project" value="InterPro"/>
</dbReference>
<dbReference type="SMART" id="SM00857">
    <property type="entry name" value="Resolvase"/>
    <property type="match status" value="1"/>
</dbReference>
<evidence type="ECO:0000313" key="3">
    <source>
        <dbReference type="EMBL" id="RAZ75857.1"/>
    </source>
</evidence>
<dbReference type="InterPro" id="IPR011109">
    <property type="entry name" value="DNA_bind_recombinase_dom"/>
</dbReference>
<dbReference type="Gene3D" id="3.90.1750.20">
    <property type="entry name" value="Putative Large Serine Recombinase, Chain B, Domain 2"/>
    <property type="match status" value="1"/>
</dbReference>
<dbReference type="PROSITE" id="PS51737">
    <property type="entry name" value="RECOMBINASE_DNA_BIND"/>
    <property type="match status" value="1"/>
</dbReference>
<protein>
    <recommendedName>
        <fullName evidence="5">Recombinase family protein</fullName>
    </recommendedName>
</protein>
<dbReference type="PROSITE" id="PS51736">
    <property type="entry name" value="RECOMBINASES_3"/>
    <property type="match status" value="1"/>
</dbReference>
<dbReference type="Gene3D" id="3.40.50.1390">
    <property type="entry name" value="Resolvase, N-terminal catalytic domain"/>
    <property type="match status" value="1"/>
</dbReference>
<comment type="caution">
    <text evidence="3">The sequence shown here is derived from an EMBL/GenBank/DDBJ whole genome shotgun (WGS) entry which is preliminary data.</text>
</comment>
<feature type="domain" description="Resolvase/invertase-type recombinase catalytic" evidence="1">
    <location>
        <begin position="1"/>
        <end position="144"/>
    </location>
</feature>
<dbReference type="Pfam" id="PF00239">
    <property type="entry name" value="Resolvase"/>
    <property type="match status" value="1"/>
</dbReference>
<feature type="domain" description="Recombinase" evidence="2">
    <location>
        <begin position="166"/>
        <end position="298"/>
    </location>
</feature>
<dbReference type="PANTHER" id="PTHR30461:SF23">
    <property type="entry name" value="DNA RECOMBINASE-RELATED"/>
    <property type="match status" value="1"/>
</dbReference>
<dbReference type="OrthoDB" id="7735915at2"/>
<sequence>MSTDQQIYSLENQKDAIRSYADIMGYDIVATYEDPGRSGLSLQGRPGLQKLLFDVENGFADFETVVVYDVSRWGRFQNVDESASYEYRCQSAGVRIEFCAEQFANDGTIGSDVLKAIKRTMAAEYSRMLSQRCFIGQSRIIQMGFRGGAAPGYGFRRLLVDRSGEPKGILKRTECKSLASDRVVRVLGPPEELETVRWIFDQFVNKGKTKREIANALNARGMVTDHDRPWSIRSVKTVLTHEKYIGNVIWNRSSSRLTSQRTRNPASAWIRVENASAPIVSPELFDRAQVEAKARLFRMTDSQMLAPLAKLLKRKGALSGRIINAARGCPSSSRLKRRFRTLAEVYRRIGYQPLHNYDYIEVNVDLRDRRQEVIHELAAAIEDAGGSARYDPDSKLVTVNGEFTVAIWIARCRLSRHGYPRWAFRRRRLAGADLSVLIRMQPDDTAIRDFLILPGNEAKRVFHVLKAENGCPLDSFLFATLDILVAMARRAPDQISPPTMRQLHRGIGSPGRHFAGLKHAPEPSNPLRGYVLLRNFSHERMRMRRFVTSTNELRKHWDRTAQAMRQLMTVKAFRELLKSEGIETMPSMLMETIPPSHLALMRAERPLAAHQIEGICADALGLLENCVVPPIIFSYLREVSSDRQIEMAKIMLALGSVRADFAKTLVALTPRSHLADPSARRKRFHGIKAAQVISMEAEFGEVTHEFLNAVATHGVRALGLVAAHGYLGRILENPKVVRYFARDFPLQFAQFQWLLQIR</sequence>
<reference evidence="3 4" key="1">
    <citation type="submission" date="2018-07" db="EMBL/GenBank/DDBJ databases">
        <title>Diversity of Mesorhizobium strains in Brazil.</title>
        <authorList>
            <person name="Helene L.C.F."/>
            <person name="Dall'Agnol R."/>
            <person name="Delamuta J.R.M."/>
            <person name="Hungria M."/>
        </authorList>
    </citation>
    <scope>NUCLEOTIDE SEQUENCE [LARGE SCALE GENOMIC DNA]</scope>
    <source>
        <strain evidence="3 4">CNPSo 3140</strain>
    </source>
</reference>
<dbReference type="CDD" id="cd00338">
    <property type="entry name" value="Ser_Recombinase"/>
    <property type="match status" value="1"/>
</dbReference>
<evidence type="ECO:0000313" key="4">
    <source>
        <dbReference type="Proteomes" id="UP000251956"/>
    </source>
</evidence>
<keyword evidence="4" id="KW-1185">Reference proteome</keyword>
<dbReference type="Pfam" id="PF07506">
    <property type="entry name" value="RepB"/>
    <property type="match status" value="1"/>
</dbReference>
<dbReference type="InterPro" id="IPR050639">
    <property type="entry name" value="SSR_resolvase"/>
</dbReference>
<dbReference type="SUPFAM" id="SSF53041">
    <property type="entry name" value="Resolvase-like"/>
    <property type="match status" value="1"/>
</dbReference>
<dbReference type="EMBL" id="QMBQ01000004">
    <property type="protein sequence ID" value="RAZ75857.1"/>
    <property type="molecule type" value="Genomic_DNA"/>
</dbReference>
<dbReference type="InterPro" id="IPR036162">
    <property type="entry name" value="Resolvase-like_N_sf"/>
</dbReference>
<dbReference type="Proteomes" id="UP000251956">
    <property type="component" value="Unassembled WGS sequence"/>
</dbReference>
<dbReference type="Pfam" id="PF07508">
    <property type="entry name" value="Recombinase"/>
    <property type="match status" value="1"/>
</dbReference>
<evidence type="ECO:0008006" key="5">
    <source>
        <dbReference type="Google" id="ProtNLM"/>
    </source>
</evidence>
<evidence type="ECO:0000259" key="2">
    <source>
        <dbReference type="PROSITE" id="PS51737"/>
    </source>
</evidence>
<dbReference type="InterPro" id="IPR006119">
    <property type="entry name" value="Resolv_N"/>
</dbReference>
<dbReference type="GO" id="GO:0000150">
    <property type="term" value="F:DNA strand exchange activity"/>
    <property type="evidence" value="ECO:0007669"/>
    <property type="project" value="InterPro"/>
</dbReference>
<evidence type="ECO:0000259" key="1">
    <source>
        <dbReference type="PROSITE" id="PS51736"/>
    </source>
</evidence>
<accession>A0A330GU33</accession>